<proteinExistence type="predicted"/>
<evidence type="ECO:0000313" key="1">
    <source>
        <dbReference type="EMBL" id="AIG98458.1"/>
    </source>
</evidence>
<accession>A0A075WLN3</accession>
<dbReference type="Proteomes" id="UP000028501">
    <property type="component" value="Chromosome"/>
</dbReference>
<protein>
    <submittedName>
        <fullName evidence="1">Uncharacterized protein</fullName>
    </submittedName>
</protein>
<gene>
    <name evidence="1" type="ORF">AFULGI_00016990</name>
</gene>
<sequence>MSLREGADLIERSEKVAVGRRVCFELHQTNPTESAFLNKLAEGMVKAGKARYVSKEDAVKALERCKTL</sequence>
<evidence type="ECO:0000313" key="2">
    <source>
        <dbReference type="Proteomes" id="UP000028501"/>
    </source>
</evidence>
<name>A0A075WLN3_ARCFL</name>
<dbReference type="EMBL" id="CP006577">
    <property type="protein sequence ID" value="AIG98458.1"/>
    <property type="molecule type" value="Genomic_DNA"/>
</dbReference>
<dbReference type="HOGENOM" id="CLU_2783806_0_0_2"/>
<organism evidence="1 2">
    <name type="scientific">Archaeoglobus fulgidus DSM 8774</name>
    <dbReference type="NCBI Taxonomy" id="1344584"/>
    <lineage>
        <taxon>Archaea</taxon>
        <taxon>Methanobacteriati</taxon>
        <taxon>Methanobacteriota</taxon>
        <taxon>Archaeoglobi</taxon>
        <taxon>Archaeoglobales</taxon>
        <taxon>Archaeoglobaceae</taxon>
        <taxon>Archaeoglobus</taxon>
    </lineage>
</organism>
<reference evidence="1 2" key="1">
    <citation type="submission" date="2013-07" db="EMBL/GenBank/DDBJ databases">
        <title>Genome of Archaeoglobus fulgidus.</title>
        <authorList>
            <person name="Fiebig A."/>
            <person name="Birkeland N.-K."/>
        </authorList>
    </citation>
    <scope>NUCLEOTIDE SEQUENCE [LARGE SCALE GENOMIC DNA]</scope>
    <source>
        <strain evidence="1 2">DSM 8774</strain>
    </source>
</reference>
<dbReference type="AlphaFoldDB" id="A0A075WLN3"/>
<dbReference type="RefSeq" id="WP_048095852.1">
    <property type="nucleotide sequence ID" value="NZ_CP006577.1"/>
</dbReference>
<dbReference type="KEGG" id="afg:AFULGI_00016990"/>
<dbReference type="GeneID" id="60431015"/>